<dbReference type="InterPro" id="IPR015946">
    <property type="entry name" value="KH_dom-like_a/b"/>
</dbReference>
<dbReference type="Pfam" id="PF02033">
    <property type="entry name" value="RBFA"/>
    <property type="match status" value="1"/>
</dbReference>
<sequence>MYIQHQNNYYRTQRVSQEIHKNVSVILQHKINDIRIGKPTVSGVQVSKDLKNANIFVTFIDKDSPEEINSAIVILQRASRFIRFLLANAMCLRIAPILLFKYDSSLSEGTRVCDLITTVTTQIKHRS</sequence>
<dbReference type="SUPFAM" id="SSF89919">
    <property type="entry name" value="Ribosome-binding factor A, RbfA"/>
    <property type="match status" value="1"/>
</dbReference>
<keyword evidence="1 2" id="KW-0690">Ribosome biogenesis</keyword>
<dbReference type="GO" id="GO:0043024">
    <property type="term" value="F:ribosomal small subunit binding"/>
    <property type="evidence" value="ECO:0007669"/>
    <property type="project" value="TreeGrafter"/>
</dbReference>
<accession>A0A9Q8X0A7</accession>
<gene>
    <name evidence="2 3" type="primary">rbfA</name>
    <name evidence="3" type="ORF">M9393_02720</name>
</gene>
<dbReference type="PANTHER" id="PTHR33515">
    <property type="entry name" value="RIBOSOME-BINDING FACTOR A, CHLOROPLASTIC-RELATED"/>
    <property type="match status" value="1"/>
</dbReference>
<comment type="similarity">
    <text evidence="2">Belongs to the RbfA family.</text>
</comment>
<keyword evidence="2" id="KW-0963">Cytoplasm</keyword>
<comment type="subcellular location">
    <subcellularLocation>
        <location evidence="2">Cytoplasm</location>
    </subcellularLocation>
</comment>
<dbReference type="PROSITE" id="PS01319">
    <property type="entry name" value="RBFA"/>
    <property type="match status" value="1"/>
</dbReference>
<evidence type="ECO:0000313" key="4">
    <source>
        <dbReference type="Proteomes" id="UP001056209"/>
    </source>
</evidence>
<proteinExistence type="inferred from homology"/>
<dbReference type="InterPro" id="IPR023799">
    <property type="entry name" value="RbfA_dom_sf"/>
</dbReference>
<evidence type="ECO:0000256" key="1">
    <source>
        <dbReference type="ARBA" id="ARBA00022517"/>
    </source>
</evidence>
<dbReference type="RefSeq" id="WP_250248478.1">
    <property type="nucleotide sequence ID" value="NZ_CP097753.1"/>
</dbReference>
<name>A0A9Q8X0A7_9ENTR</name>
<dbReference type="InterPro" id="IPR020053">
    <property type="entry name" value="Ribosome-bd_factorA_CS"/>
</dbReference>
<evidence type="ECO:0000313" key="3">
    <source>
        <dbReference type="EMBL" id="URJ28072.1"/>
    </source>
</evidence>
<dbReference type="PANTHER" id="PTHR33515:SF1">
    <property type="entry name" value="RIBOSOME-BINDING FACTOR A, CHLOROPLASTIC-RELATED"/>
    <property type="match status" value="1"/>
</dbReference>
<reference evidence="3" key="1">
    <citation type="submission" date="2022-05" db="EMBL/GenBank/DDBJ databases">
        <title>Impact of host demography and evolutionary history on endosymbiont molecular evolution: a test in carpenter ants (Genus Camponotus) and their Blochmannia endosymbionts.</title>
        <authorList>
            <person name="Manthey J.D."/>
            <person name="Giron J.C."/>
            <person name="Hruska J.P."/>
        </authorList>
    </citation>
    <scope>NUCLEOTIDE SEQUENCE</scope>
    <source>
        <strain evidence="3">C-039</strain>
    </source>
</reference>
<dbReference type="HAMAP" id="MF_00003">
    <property type="entry name" value="RbfA"/>
    <property type="match status" value="1"/>
</dbReference>
<dbReference type="Gene3D" id="3.30.300.20">
    <property type="match status" value="1"/>
</dbReference>
<protein>
    <recommendedName>
        <fullName evidence="2">Ribosome-binding factor A</fullName>
    </recommendedName>
</protein>
<comment type="subunit">
    <text evidence="2">Monomer. Binds 30S ribosomal subunits, but not 50S ribosomal subunits or 70S ribosomes.</text>
</comment>
<dbReference type="GO" id="GO:0030490">
    <property type="term" value="P:maturation of SSU-rRNA"/>
    <property type="evidence" value="ECO:0007669"/>
    <property type="project" value="UniProtKB-UniRule"/>
</dbReference>
<dbReference type="InterPro" id="IPR000238">
    <property type="entry name" value="RbfA"/>
</dbReference>
<comment type="function">
    <text evidence="2">One of several proteins that assist in the late maturation steps of the functional core of the 30S ribosomal subunit. Associates with free 30S ribosomal subunits (but not with 30S subunits that are part of 70S ribosomes or polysomes). Required for efficient processing of 16S rRNA. May interact with the 5'-terminal helix region of 16S rRNA.</text>
</comment>
<dbReference type="AlphaFoldDB" id="A0A9Q8X0A7"/>
<dbReference type="EMBL" id="CP097753">
    <property type="protein sequence ID" value="URJ28072.1"/>
    <property type="molecule type" value="Genomic_DNA"/>
</dbReference>
<dbReference type="NCBIfam" id="TIGR00082">
    <property type="entry name" value="rbfA"/>
    <property type="match status" value="1"/>
</dbReference>
<dbReference type="GO" id="GO:0005829">
    <property type="term" value="C:cytosol"/>
    <property type="evidence" value="ECO:0007669"/>
    <property type="project" value="TreeGrafter"/>
</dbReference>
<organism evidence="3 4">
    <name type="scientific">Candidatus Blochmannia vicinus</name>
    <name type="common">nom. nud.</name>
    <dbReference type="NCBI Taxonomy" id="251540"/>
    <lineage>
        <taxon>Bacteria</taxon>
        <taxon>Pseudomonadati</taxon>
        <taxon>Pseudomonadota</taxon>
        <taxon>Gammaproteobacteria</taxon>
        <taxon>Enterobacterales</taxon>
        <taxon>Enterobacteriaceae</taxon>
        <taxon>ant endosymbionts</taxon>
        <taxon>Candidatus Blochmanniella</taxon>
    </lineage>
</organism>
<evidence type="ECO:0000256" key="2">
    <source>
        <dbReference type="HAMAP-Rule" id="MF_00003"/>
    </source>
</evidence>
<dbReference type="Proteomes" id="UP001056209">
    <property type="component" value="Chromosome"/>
</dbReference>